<reference evidence="2 3" key="1">
    <citation type="submission" date="2022-10" db="EMBL/GenBank/DDBJ databases">
        <title>Host association and intracellularity evolved multiple times independently in the Rickettsiales.</title>
        <authorList>
            <person name="Castelli M."/>
            <person name="Nardi T."/>
            <person name="Gammuto L."/>
            <person name="Bellinzona G."/>
            <person name="Sabaneyeva E."/>
            <person name="Potekhin A."/>
            <person name="Serra V."/>
            <person name="Petroni G."/>
            <person name="Sassera D."/>
        </authorList>
    </citation>
    <scope>NUCLEOTIDE SEQUENCE [LARGE SCALE GENOMIC DNA]</scope>
    <source>
        <strain evidence="2 3">Kr 154-4</strain>
    </source>
</reference>
<evidence type="ECO:0000256" key="1">
    <source>
        <dbReference type="SAM" id="MobiDB-lite"/>
    </source>
</evidence>
<keyword evidence="3" id="KW-1185">Reference proteome</keyword>
<dbReference type="EMBL" id="CP112932">
    <property type="protein sequence ID" value="WPY00378.1"/>
    <property type="molecule type" value="Genomic_DNA"/>
</dbReference>
<name>A0ABZ0UQR3_9RICK</name>
<proteinExistence type="predicted"/>
<organism evidence="2 3">
    <name type="scientific">Candidatus Trichorickettsia mobilis</name>
    <dbReference type="NCBI Taxonomy" id="1346319"/>
    <lineage>
        <taxon>Bacteria</taxon>
        <taxon>Pseudomonadati</taxon>
        <taxon>Pseudomonadota</taxon>
        <taxon>Alphaproteobacteria</taxon>
        <taxon>Rickettsiales</taxon>
        <taxon>Rickettsiaceae</taxon>
        <taxon>Rickettsieae</taxon>
        <taxon>Candidatus Trichorickettsia</taxon>
    </lineage>
</organism>
<accession>A0ABZ0UQR3</accession>
<evidence type="ECO:0000313" key="3">
    <source>
        <dbReference type="Proteomes" id="UP001326613"/>
    </source>
</evidence>
<gene>
    <name evidence="2" type="ORF">Trichorick_00251</name>
</gene>
<dbReference type="SUPFAM" id="SSF48403">
    <property type="entry name" value="Ankyrin repeat"/>
    <property type="match status" value="1"/>
</dbReference>
<evidence type="ECO:0000313" key="2">
    <source>
        <dbReference type="EMBL" id="WPY00378.1"/>
    </source>
</evidence>
<dbReference type="Proteomes" id="UP001326613">
    <property type="component" value="Chromosome"/>
</dbReference>
<dbReference type="InterPro" id="IPR036770">
    <property type="entry name" value="Ankyrin_rpt-contain_sf"/>
</dbReference>
<dbReference type="RefSeq" id="WP_323738453.1">
    <property type="nucleotide sequence ID" value="NZ_CP112932.1"/>
</dbReference>
<sequence length="879" mass="101137">MSKNIVPVTSDQHNTFNTSNTNHQNTLALPQHSFPEVNKYLSKYKIIKQQIVNFLHTEGNHEVNDRIVKTAINSKGLIFYKGEQRIIGIEILEQNLNLTNIILYAPEIAPLLIKKGADINVSIKSEQPLLGYAIEHNQRAIIDALLERDDLDCNQVVVTPLSKNCSIYTPLLIYAIEYRDFTTALELLTKPKLSVLTSKLTISNGINYYQNIIEIAINSKDMEFIDILLQNQVFTSEILKHNIDLGQVITTFPQAALLLINKGANVNTEVQISSDKTQSLLEYALMSDNQALITAILKNQSLDFAQGNETNNPGTLLYKYLGEKLFLEIVKEYDLTTRLLHAHAKMWWDTSLKYFIEGIHIDNPFSINCTDDNGNGLAEYFIYYPEMLKWLFQQRYMLHGQDSLILHKLADIAQSDQNYQRWDLIIELARLHNTEGLLLFNVNFKDSSGQRLIDKAKHLYDNAYYNADNILKELRNLGSVEPANLISTALADKLDLSNERLDGYEPNKINALKILQLLYEKFPLSEEQITEEINTFKTKDFSGWSNNKWYVSTSLTIQQVVDLLSGMRNVHDRLSENWDFKQVLASVIYISRTCGDEMIYNSLIHCLSELYLCDLGKLINILYVAQDKILEKQQINYAAQNFTEFYPILDEAMNQINNTFKEEASLAITEWFYDIYGNIKSEEWGKYTLKVQGIITQIFTELGDKKIESYHFNDGLKAQIIMPLIEKIKLNTVPDEALISWQEALYKGKINIITSFFEQIATANSEKMVNLFNDVTYKAEKLYGDFTIIGSKLVNNHYQHMLTYDQAKAIKFLSLLKDNCTINQEVINFIDKESFNWKFVQQKNQLHTSYLQAPSFEIISKEVDLEGVLERFNEDTMIG</sequence>
<dbReference type="Gene3D" id="1.25.40.20">
    <property type="entry name" value="Ankyrin repeat-containing domain"/>
    <property type="match status" value="1"/>
</dbReference>
<feature type="region of interest" description="Disordered" evidence="1">
    <location>
        <begin position="1"/>
        <end position="24"/>
    </location>
</feature>
<protein>
    <submittedName>
        <fullName evidence="2">Ankyrin repeat domain-containing protein</fullName>
    </submittedName>
</protein>